<dbReference type="Proteomes" id="UP001143474">
    <property type="component" value="Unassembled WGS sequence"/>
</dbReference>
<keyword evidence="1" id="KW-0723">Serine/threonine-protein kinase</keyword>
<evidence type="ECO:0000259" key="2">
    <source>
        <dbReference type="Pfam" id="PF13581"/>
    </source>
</evidence>
<evidence type="ECO:0000313" key="3">
    <source>
        <dbReference type="EMBL" id="GLK08903.1"/>
    </source>
</evidence>
<organism evidence="3 4">
    <name type="scientific">Streptosporangium carneum</name>
    <dbReference type="NCBI Taxonomy" id="47481"/>
    <lineage>
        <taxon>Bacteria</taxon>
        <taxon>Bacillati</taxon>
        <taxon>Actinomycetota</taxon>
        <taxon>Actinomycetes</taxon>
        <taxon>Streptosporangiales</taxon>
        <taxon>Streptosporangiaceae</taxon>
        <taxon>Streptosporangium</taxon>
    </lineage>
</organism>
<dbReference type="GO" id="GO:0004674">
    <property type="term" value="F:protein serine/threonine kinase activity"/>
    <property type="evidence" value="ECO:0007669"/>
    <property type="project" value="UniProtKB-KW"/>
</dbReference>
<feature type="domain" description="Histidine kinase/HSP90-like ATPase" evidence="2">
    <location>
        <begin position="17"/>
        <end position="127"/>
    </location>
</feature>
<proteinExistence type="predicted"/>
<dbReference type="CDD" id="cd16936">
    <property type="entry name" value="HATPase_RsbW-like"/>
    <property type="match status" value="1"/>
</dbReference>
<dbReference type="PANTHER" id="PTHR35526">
    <property type="entry name" value="ANTI-SIGMA-F FACTOR RSBW-RELATED"/>
    <property type="match status" value="1"/>
</dbReference>
<dbReference type="Pfam" id="PF13581">
    <property type="entry name" value="HATPase_c_2"/>
    <property type="match status" value="1"/>
</dbReference>
<keyword evidence="1" id="KW-0808">Transferase</keyword>
<dbReference type="PANTHER" id="PTHR35526:SF3">
    <property type="entry name" value="ANTI-SIGMA-F FACTOR RSBW"/>
    <property type="match status" value="1"/>
</dbReference>
<name>A0A9W6I0F0_9ACTN</name>
<dbReference type="InterPro" id="IPR003594">
    <property type="entry name" value="HATPase_dom"/>
</dbReference>
<dbReference type="SUPFAM" id="SSF55874">
    <property type="entry name" value="ATPase domain of HSP90 chaperone/DNA topoisomerase II/histidine kinase"/>
    <property type="match status" value="1"/>
</dbReference>
<accession>A0A9W6I0F0</accession>
<gene>
    <name evidence="3" type="ORF">GCM10017600_23080</name>
</gene>
<protein>
    <submittedName>
        <fullName evidence="3">ATP-binding protein</fullName>
    </submittedName>
</protein>
<keyword evidence="4" id="KW-1185">Reference proteome</keyword>
<evidence type="ECO:0000313" key="4">
    <source>
        <dbReference type="Proteomes" id="UP001143474"/>
    </source>
</evidence>
<dbReference type="GO" id="GO:0005524">
    <property type="term" value="F:ATP binding"/>
    <property type="evidence" value="ECO:0007669"/>
    <property type="project" value="UniProtKB-KW"/>
</dbReference>
<comment type="caution">
    <text evidence="3">The sequence shown here is derived from an EMBL/GenBank/DDBJ whole genome shotgun (WGS) entry which is preliminary data.</text>
</comment>
<dbReference type="AlphaFoldDB" id="A0A9W6I0F0"/>
<reference evidence="3" key="1">
    <citation type="journal article" date="2014" name="Int. J. Syst. Evol. Microbiol.">
        <title>Complete genome sequence of Corynebacterium casei LMG S-19264T (=DSM 44701T), isolated from a smear-ripened cheese.</title>
        <authorList>
            <consortium name="US DOE Joint Genome Institute (JGI-PGF)"/>
            <person name="Walter F."/>
            <person name="Albersmeier A."/>
            <person name="Kalinowski J."/>
            <person name="Ruckert C."/>
        </authorList>
    </citation>
    <scope>NUCLEOTIDE SEQUENCE</scope>
    <source>
        <strain evidence="3">VKM Ac-2007</strain>
    </source>
</reference>
<dbReference type="InterPro" id="IPR050267">
    <property type="entry name" value="Anti-sigma-factor_SerPK"/>
</dbReference>
<dbReference type="InterPro" id="IPR036890">
    <property type="entry name" value="HATPase_C_sf"/>
</dbReference>
<reference evidence="3" key="2">
    <citation type="submission" date="2023-01" db="EMBL/GenBank/DDBJ databases">
        <authorList>
            <person name="Sun Q."/>
            <person name="Evtushenko L."/>
        </authorList>
    </citation>
    <scope>NUCLEOTIDE SEQUENCE</scope>
    <source>
        <strain evidence="3">VKM Ac-2007</strain>
    </source>
</reference>
<evidence type="ECO:0000256" key="1">
    <source>
        <dbReference type="ARBA" id="ARBA00022527"/>
    </source>
</evidence>
<dbReference type="RefSeq" id="WP_271217382.1">
    <property type="nucleotide sequence ID" value="NZ_BAAAVD010000003.1"/>
</dbReference>
<keyword evidence="3" id="KW-0547">Nucleotide-binding</keyword>
<dbReference type="EMBL" id="BSEV01000003">
    <property type="protein sequence ID" value="GLK08903.1"/>
    <property type="molecule type" value="Genomic_DNA"/>
</dbReference>
<keyword evidence="3" id="KW-0067">ATP-binding</keyword>
<sequence length="145" mass="15456">MDSEYDGGERVLHLAGSPDQVARARRLISTALGRDHPLHDDCVLLTSEIATNAVIHSRSGDGGTFSVTVSGSAGVVRVSVRDEGSVEAPCVCHTSVDATGGRGLPLLEALAHRWGFEREAGTNRVWFELVLEPALLSRGRLATVR</sequence>
<keyword evidence="1" id="KW-0418">Kinase</keyword>
<dbReference type="Gene3D" id="3.30.565.10">
    <property type="entry name" value="Histidine kinase-like ATPase, C-terminal domain"/>
    <property type="match status" value="1"/>
</dbReference>